<dbReference type="RefSeq" id="WP_231478728.1">
    <property type="nucleotide sequence ID" value="NZ_FOQZ01000006.1"/>
</dbReference>
<sequence length="348" mass="36322">MAQDVMTGRTRASLATSAEDVDGLGVDVPATLAWVTELAPSLPLPGQGATADLWGAFADAAALDVGAARILEPHADALAILDQAAASGMDTSDLRRTLRVDSRSTWGVFAAEGPGTRLVAERREHGAWELSGTKPWCSLAAHLSHALVTAWVGPEQRRLFAVDLRDDGVSARTGPWVSRGLHQVVSAPVDFAHAFAVPVGAPGWYQRRPGFAWGGIGVAAIWWGGARPLADALAAAAASERADQLAQAYAGAADAALWGAGTALAEAAALVDAGELDDAGARLLAARVRAVVSDAVERVLDLSDRALGPGPLTADEEHARRVADLRVYVRQHHAERDLARLGSMVRSS</sequence>
<dbReference type="SUPFAM" id="SSF47203">
    <property type="entry name" value="Acyl-CoA dehydrogenase C-terminal domain-like"/>
    <property type="match status" value="1"/>
</dbReference>
<proteinExistence type="predicted"/>
<accession>A0A7Z7GFZ5</accession>
<evidence type="ECO:0000313" key="1">
    <source>
        <dbReference type="EMBL" id="SFI71297.1"/>
    </source>
</evidence>
<comment type="caution">
    <text evidence="1">The sequence shown here is derived from an EMBL/GenBank/DDBJ whole genome shotgun (WGS) entry which is preliminary data.</text>
</comment>
<evidence type="ECO:0000313" key="2">
    <source>
        <dbReference type="Proteomes" id="UP000198702"/>
    </source>
</evidence>
<organism evidence="1 2">
    <name type="scientific">Microbacterium saccharophilum</name>
    <dbReference type="NCBI Taxonomy" id="1213358"/>
    <lineage>
        <taxon>Bacteria</taxon>
        <taxon>Bacillati</taxon>
        <taxon>Actinomycetota</taxon>
        <taxon>Actinomycetes</taxon>
        <taxon>Micrococcales</taxon>
        <taxon>Microbacteriaceae</taxon>
        <taxon>Microbacterium</taxon>
    </lineage>
</organism>
<protein>
    <submittedName>
        <fullName evidence="1">Acyl-CoA dehydrogenase</fullName>
    </submittedName>
</protein>
<reference evidence="1 2" key="1">
    <citation type="submission" date="2016-10" db="EMBL/GenBank/DDBJ databases">
        <authorList>
            <person name="Varghese N."/>
            <person name="Submissions S."/>
        </authorList>
    </citation>
    <scope>NUCLEOTIDE SEQUENCE [LARGE SCALE GENOMIC DNA]</scope>
    <source>
        <strain evidence="1 2">UNC380MFSha3.1</strain>
    </source>
</reference>
<dbReference type="Proteomes" id="UP000198702">
    <property type="component" value="Unassembled WGS sequence"/>
</dbReference>
<dbReference type="EMBL" id="FOQZ01000006">
    <property type="protein sequence ID" value="SFI71297.1"/>
    <property type="molecule type" value="Genomic_DNA"/>
</dbReference>
<name>A0A7Z7GFZ5_9MICO</name>
<dbReference type="AlphaFoldDB" id="A0A7Z7GFZ5"/>
<dbReference type="InterPro" id="IPR009100">
    <property type="entry name" value="AcylCoA_DH/oxidase_NM_dom_sf"/>
</dbReference>
<gene>
    <name evidence="1" type="ORF">SAMN04487751_2725</name>
</gene>
<dbReference type="InterPro" id="IPR046373">
    <property type="entry name" value="Acyl-CoA_Oxase/DH_mid-dom_sf"/>
</dbReference>
<dbReference type="GO" id="GO:0016627">
    <property type="term" value="F:oxidoreductase activity, acting on the CH-CH group of donors"/>
    <property type="evidence" value="ECO:0007669"/>
    <property type="project" value="InterPro"/>
</dbReference>
<dbReference type="SUPFAM" id="SSF56645">
    <property type="entry name" value="Acyl-CoA dehydrogenase NM domain-like"/>
    <property type="match status" value="1"/>
</dbReference>
<dbReference type="InterPro" id="IPR036250">
    <property type="entry name" value="AcylCo_DH-like_C"/>
</dbReference>
<dbReference type="Gene3D" id="2.40.110.10">
    <property type="entry name" value="Butyryl-CoA Dehydrogenase, subunit A, domain 2"/>
    <property type="match status" value="1"/>
</dbReference>